<evidence type="ECO:0000313" key="2">
    <source>
        <dbReference type="Proteomes" id="UP000250235"/>
    </source>
</evidence>
<evidence type="ECO:0000313" key="1">
    <source>
        <dbReference type="EMBL" id="KZV07166.1"/>
    </source>
</evidence>
<dbReference type="Proteomes" id="UP000250235">
    <property type="component" value="Unassembled WGS sequence"/>
</dbReference>
<proteinExistence type="predicted"/>
<keyword evidence="2" id="KW-1185">Reference proteome</keyword>
<sequence>MNLLLLPFFHNRKDPLEDFDYSGLRCNPIRQPASLYAQSLEYKISHTGKPSLSWYLDVFPRLYRRIRFLFEDYCLYTSSHLGTRPTCTTAVNRMCKTSSKN</sequence>
<organism evidence="1 2">
    <name type="scientific">Dorcoceras hygrometricum</name>
    <dbReference type="NCBI Taxonomy" id="472368"/>
    <lineage>
        <taxon>Eukaryota</taxon>
        <taxon>Viridiplantae</taxon>
        <taxon>Streptophyta</taxon>
        <taxon>Embryophyta</taxon>
        <taxon>Tracheophyta</taxon>
        <taxon>Spermatophyta</taxon>
        <taxon>Magnoliopsida</taxon>
        <taxon>eudicotyledons</taxon>
        <taxon>Gunneridae</taxon>
        <taxon>Pentapetalae</taxon>
        <taxon>asterids</taxon>
        <taxon>lamiids</taxon>
        <taxon>Lamiales</taxon>
        <taxon>Gesneriaceae</taxon>
        <taxon>Didymocarpoideae</taxon>
        <taxon>Trichosporeae</taxon>
        <taxon>Loxocarpinae</taxon>
        <taxon>Dorcoceras</taxon>
    </lineage>
</organism>
<protein>
    <submittedName>
        <fullName evidence="1">Beta-glucosidase 15</fullName>
    </submittedName>
</protein>
<accession>A0A2Z7A3F2</accession>
<reference evidence="1 2" key="1">
    <citation type="journal article" date="2015" name="Proc. Natl. Acad. Sci. U.S.A.">
        <title>The resurrection genome of Boea hygrometrica: A blueprint for survival of dehydration.</title>
        <authorList>
            <person name="Xiao L."/>
            <person name="Yang G."/>
            <person name="Zhang L."/>
            <person name="Yang X."/>
            <person name="Zhao S."/>
            <person name="Ji Z."/>
            <person name="Zhou Q."/>
            <person name="Hu M."/>
            <person name="Wang Y."/>
            <person name="Chen M."/>
            <person name="Xu Y."/>
            <person name="Jin H."/>
            <person name="Xiao X."/>
            <person name="Hu G."/>
            <person name="Bao F."/>
            <person name="Hu Y."/>
            <person name="Wan P."/>
            <person name="Li L."/>
            <person name="Deng X."/>
            <person name="Kuang T."/>
            <person name="Xiang C."/>
            <person name="Zhu J.K."/>
            <person name="Oliver M.J."/>
            <person name="He Y."/>
        </authorList>
    </citation>
    <scope>NUCLEOTIDE SEQUENCE [LARGE SCALE GENOMIC DNA]</scope>
    <source>
        <strain evidence="2">cv. XS01</strain>
    </source>
</reference>
<dbReference type="AlphaFoldDB" id="A0A2Z7A3F2"/>
<gene>
    <name evidence="1" type="ORF">F511_45352</name>
</gene>
<name>A0A2Z7A3F2_9LAMI</name>
<dbReference type="EMBL" id="KV039771">
    <property type="protein sequence ID" value="KZV07166.1"/>
    <property type="molecule type" value="Genomic_DNA"/>
</dbReference>